<dbReference type="GO" id="GO:0006310">
    <property type="term" value="P:DNA recombination"/>
    <property type="evidence" value="ECO:0007669"/>
    <property type="project" value="UniProtKB-UniRule"/>
</dbReference>
<keyword evidence="2 13" id="KW-0963">Cytoplasm</keyword>
<evidence type="ECO:0000256" key="13">
    <source>
        <dbReference type="HAMAP-Rule" id="MF_00034"/>
    </source>
</evidence>
<dbReference type="STRING" id="1797985.A2Y83_04190"/>
<keyword evidence="7 13" id="KW-0378">Hydrolase</keyword>
<comment type="function">
    <text evidence="13">The RuvA-RuvB-RuvC complex processes Holliday junction (HJ) DNA during genetic recombination and DNA repair. Endonuclease that resolves HJ intermediates. Cleaves cruciform DNA by making single-stranded nicks across the HJ at symmetrical positions within the homologous arms, yielding a 5'-phosphate and a 3'-hydroxyl group; requires a central core of homology in the junction. The consensus cleavage sequence is 5'-(A/T)TT(C/G)-3'. Cleavage occurs on the 3'-side of the TT dinucleotide at the point of strand exchange. HJ branch migration catalyzed by RuvA-RuvB allows RuvC to scan DNA until it finds its consensus sequence, where it cleaves and resolves the cruciform DNA.</text>
</comment>
<evidence type="ECO:0000256" key="14">
    <source>
        <dbReference type="NCBIfam" id="TIGR00228"/>
    </source>
</evidence>
<dbReference type="GO" id="GO:0000287">
    <property type="term" value="F:magnesium ion binding"/>
    <property type="evidence" value="ECO:0007669"/>
    <property type="project" value="UniProtKB-UniRule"/>
</dbReference>
<evidence type="ECO:0000256" key="12">
    <source>
        <dbReference type="ARBA" id="ARBA00029354"/>
    </source>
</evidence>
<evidence type="ECO:0000313" key="15">
    <source>
        <dbReference type="EMBL" id="OGF21008.1"/>
    </source>
</evidence>
<keyword evidence="6 13" id="KW-0227">DNA damage</keyword>
<dbReference type="InterPro" id="IPR002176">
    <property type="entry name" value="X-over_junc_endoDNase_RuvC"/>
</dbReference>
<evidence type="ECO:0000256" key="1">
    <source>
        <dbReference type="ARBA" id="ARBA00009518"/>
    </source>
</evidence>
<dbReference type="EC" id="3.1.21.10" evidence="13 14"/>
<gene>
    <name evidence="13" type="primary">ruvC</name>
    <name evidence="15" type="ORF">A2Y83_04190</name>
</gene>
<name>A0A1F5S2S2_9BACT</name>
<evidence type="ECO:0000256" key="7">
    <source>
        <dbReference type="ARBA" id="ARBA00022801"/>
    </source>
</evidence>
<dbReference type="NCBIfam" id="TIGR00228">
    <property type="entry name" value="ruvC"/>
    <property type="match status" value="1"/>
</dbReference>
<feature type="binding site" evidence="13">
    <location>
        <position position="76"/>
    </location>
    <ligand>
        <name>Mg(2+)</name>
        <dbReference type="ChEBI" id="CHEBI:18420"/>
        <label>2</label>
    </ligand>
</feature>
<dbReference type="Gene3D" id="3.30.420.10">
    <property type="entry name" value="Ribonuclease H-like superfamily/Ribonuclease H"/>
    <property type="match status" value="1"/>
</dbReference>
<dbReference type="PANTHER" id="PTHR30194">
    <property type="entry name" value="CROSSOVER JUNCTION ENDODEOXYRIBONUCLEASE RUVC"/>
    <property type="match status" value="1"/>
</dbReference>
<dbReference type="HAMAP" id="MF_00034">
    <property type="entry name" value="RuvC"/>
    <property type="match status" value="1"/>
</dbReference>
<keyword evidence="8 13" id="KW-0460">Magnesium</keyword>
<keyword evidence="5 13" id="KW-0255">Endonuclease</keyword>
<dbReference type="InterPro" id="IPR020563">
    <property type="entry name" value="X-over_junc_endoDNase_Mg_BS"/>
</dbReference>
<dbReference type="NCBIfam" id="NF000711">
    <property type="entry name" value="PRK00039.2-1"/>
    <property type="match status" value="1"/>
</dbReference>
<feature type="binding site" evidence="13">
    <location>
        <position position="15"/>
    </location>
    <ligand>
        <name>Mg(2+)</name>
        <dbReference type="ChEBI" id="CHEBI:18420"/>
        <label>1</label>
    </ligand>
</feature>
<evidence type="ECO:0000256" key="3">
    <source>
        <dbReference type="ARBA" id="ARBA00022722"/>
    </source>
</evidence>
<evidence type="ECO:0000313" key="16">
    <source>
        <dbReference type="Proteomes" id="UP000178323"/>
    </source>
</evidence>
<evidence type="ECO:0000256" key="5">
    <source>
        <dbReference type="ARBA" id="ARBA00022759"/>
    </source>
</evidence>
<keyword evidence="11 13" id="KW-0234">DNA repair</keyword>
<comment type="subunit">
    <text evidence="13">Homodimer which binds Holliday junction (HJ) DNA. The HJ becomes 2-fold symmetrical on binding to RuvC with unstacked arms; it has a different conformation from HJ DNA in complex with RuvA. In the full resolvosome a probable DNA-RuvA(4)-RuvB(12)-RuvC(2) complex forms which resolves the HJ.</text>
</comment>
<feature type="active site" evidence="13">
    <location>
        <position position="149"/>
    </location>
</feature>
<comment type="subcellular location">
    <subcellularLocation>
        <location evidence="13">Cytoplasm</location>
    </subcellularLocation>
</comment>
<dbReference type="PROSITE" id="PS01321">
    <property type="entry name" value="RUVC"/>
    <property type="match status" value="1"/>
</dbReference>
<evidence type="ECO:0000256" key="11">
    <source>
        <dbReference type="ARBA" id="ARBA00023204"/>
    </source>
</evidence>
<dbReference type="PANTHER" id="PTHR30194:SF3">
    <property type="entry name" value="CROSSOVER JUNCTION ENDODEOXYRIBONUCLEASE RUVC"/>
    <property type="match status" value="1"/>
</dbReference>
<dbReference type="EMBL" id="MFFS01000074">
    <property type="protein sequence ID" value="OGF21008.1"/>
    <property type="molecule type" value="Genomic_DNA"/>
</dbReference>
<reference evidence="15 16" key="1">
    <citation type="journal article" date="2016" name="Nat. Commun.">
        <title>Thousands of microbial genomes shed light on interconnected biogeochemical processes in an aquifer system.</title>
        <authorList>
            <person name="Anantharaman K."/>
            <person name="Brown C.T."/>
            <person name="Hug L.A."/>
            <person name="Sharon I."/>
            <person name="Castelle C.J."/>
            <person name="Probst A.J."/>
            <person name="Thomas B.C."/>
            <person name="Singh A."/>
            <person name="Wilkins M.J."/>
            <person name="Karaoz U."/>
            <person name="Brodie E.L."/>
            <person name="Williams K.H."/>
            <person name="Hubbard S.S."/>
            <person name="Banfield J.F."/>
        </authorList>
    </citation>
    <scope>NUCLEOTIDE SEQUENCE [LARGE SCALE GENOMIC DNA]</scope>
</reference>
<dbReference type="GO" id="GO:0003677">
    <property type="term" value="F:DNA binding"/>
    <property type="evidence" value="ECO:0007669"/>
    <property type="project" value="UniProtKB-KW"/>
</dbReference>
<dbReference type="GO" id="GO:0048476">
    <property type="term" value="C:Holliday junction resolvase complex"/>
    <property type="evidence" value="ECO:0007669"/>
    <property type="project" value="UniProtKB-UniRule"/>
</dbReference>
<keyword evidence="3 13" id="KW-0540">Nuclease</keyword>
<organism evidence="15 16">
    <name type="scientific">Candidatus Falkowbacteria bacterium RBG_13_39_14</name>
    <dbReference type="NCBI Taxonomy" id="1797985"/>
    <lineage>
        <taxon>Bacteria</taxon>
        <taxon>Candidatus Falkowiibacteriota</taxon>
    </lineage>
</organism>
<accession>A0A1F5S2S2</accession>
<dbReference type="GO" id="GO:0006281">
    <property type="term" value="P:DNA repair"/>
    <property type="evidence" value="ECO:0007669"/>
    <property type="project" value="UniProtKB-UniRule"/>
</dbReference>
<evidence type="ECO:0000256" key="8">
    <source>
        <dbReference type="ARBA" id="ARBA00022842"/>
    </source>
</evidence>
<dbReference type="PRINTS" id="PR00696">
    <property type="entry name" value="RSOLVASERUVC"/>
</dbReference>
<dbReference type="CDD" id="cd16962">
    <property type="entry name" value="RuvC"/>
    <property type="match status" value="1"/>
</dbReference>
<dbReference type="InterPro" id="IPR036397">
    <property type="entry name" value="RNaseH_sf"/>
</dbReference>
<comment type="caution">
    <text evidence="15">The sequence shown here is derived from an EMBL/GenBank/DDBJ whole genome shotgun (WGS) entry which is preliminary data.</text>
</comment>
<feature type="active site" evidence="13">
    <location>
        <position position="15"/>
    </location>
</feature>
<keyword evidence="10 13" id="KW-0233">DNA recombination</keyword>
<comment type="catalytic activity">
    <reaction evidence="12 13">
        <text>Endonucleolytic cleavage at a junction such as a reciprocal single-stranded crossover between two homologous DNA duplexes (Holliday junction).</text>
        <dbReference type="EC" id="3.1.21.10"/>
    </reaction>
</comment>
<dbReference type="FunFam" id="3.30.420.10:FF:000002">
    <property type="entry name" value="Crossover junction endodeoxyribonuclease RuvC"/>
    <property type="match status" value="1"/>
</dbReference>
<dbReference type="Proteomes" id="UP000178323">
    <property type="component" value="Unassembled WGS sequence"/>
</dbReference>
<feature type="binding site" evidence="13">
    <location>
        <position position="149"/>
    </location>
    <ligand>
        <name>Mg(2+)</name>
        <dbReference type="ChEBI" id="CHEBI:18420"/>
        <label>1</label>
    </ligand>
</feature>
<dbReference type="Pfam" id="PF02075">
    <property type="entry name" value="RuvC"/>
    <property type="match status" value="1"/>
</dbReference>
<dbReference type="SUPFAM" id="SSF53098">
    <property type="entry name" value="Ribonuclease H-like"/>
    <property type="match status" value="1"/>
</dbReference>
<keyword evidence="4 13" id="KW-0479">Metal-binding</keyword>
<evidence type="ECO:0000256" key="10">
    <source>
        <dbReference type="ARBA" id="ARBA00023172"/>
    </source>
</evidence>
<dbReference type="AlphaFoldDB" id="A0A1F5S2S2"/>
<sequence length="175" mass="19271">MDLKLQKPRIILGIDPGFAITGYGIIEKKGKSETRAVDYGCFITDKENEFSMRLKIIHKELTAIIKKYKPDLIAVEELFFCKNVKTALMVGHARGVVLLTAMQAGVALKELTPLQIKQGITGYGKADKSQIQKMVQIILKLKEIPKPDDAADALAVALTAGNMMNDAVFDSKADY</sequence>
<evidence type="ECO:0000256" key="9">
    <source>
        <dbReference type="ARBA" id="ARBA00023125"/>
    </source>
</evidence>
<protein>
    <recommendedName>
        <fullName evidence="13 14">Crossover junction endodeoxyribonuclease RuvC</fullName>
        <ecNumber evidence="13 14">3.1.21.10</ecNumber>
    </recommendedName>
    <alternativeName>
        <fullName evidence="13">Holliday junction nuclease RuvC</fullName>
    </alternativeName>
    <alternativeName>
        <fullName evidence="13">Holliday junction resolvase RuvC</fullName>
    </alternativeName>
</protein>
<proteinExistence type="inferred from homology"/>
<comment type="cofactor">
    <cofactor evidence="13">
        <name>Mg(2+)</name>
        <dbReference type="ChEBI" id="CHEBI:18420"/>
    </cofactor>
    <text evidence="13">Binds 2 Mg(2+) ion per subunit.</text>
</comment>
<evidence type="ECO:0000256" key="2">
    <source>
        <dbReference type="ARBA" id="ARBA00022490"/>
    </source>
</evidence>
<evidence type="ECO:0000256" key="6">
    <source>
        <dbReference type="ARBA" id="ARBA00022763"/>
    </source>
</evidence>
<evidence type="ECO:0000256" key="4">
    <source>
        <dbReference type="ARBA" id="ARBA00022723"/>
    </source>
</evidence>
<keyword evidence="9 13" id="KW-0238">DNA-binding</keyword>
<feature type="active site" evidence="13">
    <location>
        <position position="76"/>
    </location>
</feature>
<dbReference type="GO" id="GO:0005737">
    <property type="term" value="C:cytoplasm"/>
    <property type="evidence" value="ECO:0007669"/>
    <property type="project" value="UniProtKB-SubCell"/>
</dbReference>
<comment type="similarity">
    <text evidence="1 13">Belongs to the RuvC family.</text>
</comment>
<dbReference type="GO" id="GO:0008821">
    <property type="term" value="F:crossover junction DNA endonuclease activity"/>
    <property type="evidence" value="ECO:0007669"/>
    <property type="project" value="UniProtKB-UniRule"/>
</dbReference>
<dbReference type="InterPro" id="IPR012337">
    <property type="entry name" value="RNaseH-like_sf"/>
</dbReference>